<dbReference type="Proteomes" id="UP001358586">
    <property type="component" value="Chromosome 12"/>
</dbReference>
<sequence length="140" mass="15525">MIYSLRRPPARGPCIADDGGLDDKSDVDPHRESSLDSAEVVLFSKPEPVPTEPENVHMHNVNLSADDALEFPDLPYRKRDHTSSSLDSGELEVGKEFSSKDSFLGASKQHSIRNRVNYNVVKSKSEKFEAKCAMQDSTCS</sequence>
<gene>
    <name evidence="2" type="ORF">PVK06_044501</name>
</gene>
<protein>
    <submittedName>
        <fullName evidence="2">Uncharacterized protein</fullName>
    </submittedName>
</protein>
<organism evidence="2 3">
    <name type="scientific">Gossypium arboreum</name>
    <name type="common">Tree cotton</name>
    <name type="synonym">Gossypium nanking</name>
    <dbReference type="NCBI Taxonomy" id="29729"/>
    <lineage>
        <taxon>Eukaryota</taxon>
        <taxon>Viridiplantae</taxon>
        <taxon>Streptophyta</taxon>
        <taxon>Embryophyta</taxon>
        <taxon>Tracheophyta</taxon>
        <taxon>Spermatophyta</taxon>
        <taxon>Magnoliopsida</taxon>
        <taxon>eudicotyledons</taxon>
        <taxon>Gunneridae</taxon>
        <taxon>Pentapetalae</taxon>
        <taxon>rosids</taxon>
        <taxon>malvids</taxon>
        <taxon>Malvales</taxon>
        <taxon>Malvaceae</taxon>
        <taxon>Malvoideae</taxon>
        <taxon>Gossypium</taxon>
    </lineage>
</organism>
<reference evidence="2 3" key="1">
    <citation type="submission" date="2023-03" db="EMBL/GenBank/DDBJ databases">
        <title>WGS of Gossypium arboreum.</title>
        <authorList>
            <person name="Yu D."/>
        </authorList>
    </citation>
    <scope>NUCLEOTIDE SEQUENCE [LARGE SCALE GENOMIC DNA]</scope>
    <source>
        <tissue evidence="2">Leaf</tissue>
    </source>
</reference>
<evidence type="ECO:0000256" key="1">
    <source>
        <dbReference type="SAM" id="MobiDB-lite"/>
    </source>
</evidence>
<feature type="compositionally biased region" description="Basic and acidic residues" evidence="1">
    <location>
        <begin position="21"/>
        <end position="34"/>
    </location>
</feature>
<comment type="caution">
    <text evidence="2">The sequence shown here is derived from an EMBL/GenBank/DDBJ whole genome shotgun (WGS) entry which is preliminary data.</text>
</comment>
<keyword evidence="3" id="KW-1185">Reference proteome</keyword>
<proteinExistence type="predicted"/>
<dbReference type="EMBL" id="JARKNE010000012">
    <property type="protein sequence ID" value="KAK5776541.1"/>
    <property type="molecule type" value="Genomic_DNA"/>
</dbReference>
<evidence type="ECO:0000313" key="3">
    <source>
        <dbReference type="Proteomes" id="UP001358586"/>
    </source>
</evidence>
<feature type="region of interest" description="Disordered" evidence="1">
    <location>
        <begin position="1"/>
        <end position="37"/>
    </location>
</feature>
<evidence type="ECO:0000313" key="2">
    <source>
        <dbReference type="EMBL" id="KAK5776541.1"/>
    </source>
</evidence>
<name>A0ABR0MRC4_GOSAR</name>
<accession>A0ABR0MRC4</accession>